<evidence type="ECO:0000313" key="1">
    <source>
        <dbReference type="Proteomes" id="UP000887561"/>
    </source>
</evidence>
<proteinExistence type="predicted"/>
<evidence type="ECO:0000313" key="2">
    <source>
        <dbReference type="WBParaSite" id="scaffold8661_cov189.g13251"/>
    </source>
</evidence>
<dbReference type="WBParaSite" id="scaffold8661_cov189.g13251">
    <property type="protein sequence ID" value="scaffold8661_cov189.g13251"/>
    <property type="gene ID" value="scaffold8661_cov189.g13251"/>
</dbReference>
<keyword evidence="1" id="KW-1185">Reference proteome</keyword>
<dbReference type="Proteomes" id="UP000887561">
    <property type="component" value="Unplaced"/>
</dbReference>
<name>A0A915NA75_MELJA</name>
<dbReference type="Gene3D" id="1.10.510.10">
    <property type="entry name" value="Transferase(Phosphotransferase) domain 1"/>
    <property type="match status" value="1"/>
</dbReference>
<sequence>MFGCPEAFSTILDYLRSLDYSKRPDYAGIEQTFFEMLRARKLSWGMQMDWEESTTKIFYGCQCAELN</sequence>
<accession>A0A915NA75</accession>
<reference evidence="2" key="1">
    <citation type="submission" date="2022-11" db="UniProtKB">
        <authorList>
            <consortium name="WormBaseParasite"/>
        </authorList>
    </citation>
    <scope>IDENTIFICATION</scope>
</reference>
<organism evidence="1 2">
    <name type="scientific">Meloidogyne javanica</name>
    <name type="common">Root-knot nematode worm</name>
    <dbReference type="NCBI Taxonomy" id="6303"/>
    <lineage>
        <taxon>Eukaryota</taxon>
        <taxon>Metazoa</taxon>
        <taxon>Ecdysozoa</taxon>
        <taxon>Nematoda</taxon>
        <taxon>Chromadorea</taxon>
        <taxon>Rhabditida</taxon>
        <taxon>Tylenchina</taxon>
        <taxon>Tylenchomorpha</taxon>
        <taxon>Tylenchoidea</taxon>
        <taxon>Meloidogynidae</taxon>
        <taxon>Meloidogyninae</taxon>
        <taxon>Meloidogyne</taxon>
        <taxon>Meloidogyne incognita group</taxon>
    </lineage>
</organism>
<dbReference type="AlphaFoldDB" id="A0A915NA75"/>
<protein>
    <submittedName>
        <fullName evidence="2">Uncharacterized protein</fullName>
    </submittedName>
</protein>